<dbReference type="EMBL" id="KI546040">
    <property type="protein sequence ID" value="EST47450.1"/>
    <property type="molecule type" value="Genomic_DNA"/>
</dbReference>
<evidence type="ECO:0000313" key="4">
    <source>
        <dbReference type="Proteomes" id="UP000018208"/>
    </source>
</evidence>
<reference evidence="2 3" key="1">
    <citation type="journal article" date="2014" name="PLoS Genet.">
        <title>The Genome of Spironucleus salmonicida Highlights a Fish Pathogen Adapted to Fluctuating Environments.</title>
        <authorList>
            <person name="Xu F."/>
            <person name="Jerlstrom-Hultqvist J."/>
            <person name="Einarsson E."/>
            <person name="Astvaldsson A."/>
            <person name="Svard S.G."/>
            <person name="Andersson J.O."/>
        </authorList>
    </citation>
    <scope>NUCLEOTIDE SEQUENCE</scope>
    <source>
        <strain evidence="3">ATCC 50377</strain>
    </source>
</reference>
<dbReference type="EMBL" id="AUWU02000007">
    <property type="protein sequence ID" value="KAH0570653.1"/>
    <property type="molecule type" value="Genomic_DNA"/>
</dbReference>
<keyword evidence="1" id="KW-0175">Coiled coil</keyword>
<name>V6LS96_9EUKA</name>
<dbReference type="VEuPathDB" id="GiardiaDB:SS50377_26939"/>
<reference evidence="3" key="2">
    <citation type="submission" date="2020-12" db="EMBL/GenBank/DDBJ databases">
        <title>New Spironucleus salmonicida genome in near-complete chromosomes.</title>
        <authorList>
            <person name="Xu F."/>
            <person name="Kurt Z."/>
            <person name="Jimenez-Gonzalez A."/>
            <person name="Astvaldsson A."/>
            <person name="Andersson J.O."/>
            <person name="Svard S.G."/>
        </authorList>
    </citation>
    <scope>NUCLEOTIDE SEQUENCE</scope>
    <source>
        <strain evidence="3">ATCC 50377</strain>
    </source>
</reference>
<evidence type="ECO:0000313" key="2">
    <source>
        <dbReference type="EMBL" id="EST47450.1"/>
    </source>
</evidence>
<gene>
    <name evidence="2" type="ORF">SS50377_12436</name>
    <name evidence="3" type="ORF">SS50377_26939</name>
</gene>
<feature type="coiled-coil region" evidence="1">
    <location>
        <begin position="311"/>
        <end position="338"/>
    </location>
</feature>
<keyword evidence="4" id="KW-1185">Reference proteome</keyword>
<dbReference type="AlphaFoldDB" id="V6LS96"/>
<protein>
    <submittedName>
        <fullName evidence="2">Uncharacterized protein</fullName>
    </submittedName>
</protein>
<accession>V6LS96</accession>
<evidence type="ECO:0000313" key="3">
    <source>
        <dbReference type="EMBL" id="KAH0570653.1"/>
    </source>
</evidence>
<proteinExistence type="predicted"/>
<feature type="coiled-coil region" evidence="1">
    <location>
        <begin position="156"/>
        <end position="285"/>
    </location>
</feature>
<sequence length="426" mass="49832">MKHFLENFEYLRQQNVLTSPIIQTENGDNRSLQMKIIQLQKQSLLHESTSQQNVFLQKQNNYLLQDITLGKKNLKEIQTDLATYNSTFHSQKYEIQTKIAELEAITTKLSQNTDNLQLQALYDKIAILNQQNLTHLGEIDAFQRQIDGLTDIKKENYELKAQTESLKTENDELHNELIKMSQSMVEISLLEQVNTKHRAEVELYQNQLETIRKEYNSSETTETKQVATYKAIISRQDTDISNLENEVKVLQEHLNLYNNDDAKIVENMQTELLKVKKELQDTQRLSNSQQIELAEYKSDHLFVMKLKDNNVQNVQNEFSKMQNLIDLLKLENENLSCQNDAEKDIIIQDLHQKLREKEERIQWQEGVETRIQTLKIENQILKEQNKGGLTGLSSELDRILNTSQKNKLDEIKMQKKAIIDQLENSK</sequence>
<dbReference type="Proteomes" id="UP000018208">
    <property type="component" value="Unassembled WGS sequence"/>
</dbReference>
<organism evidence="2">
    <name type="scientific">Spironucleus salmonicida</name>
    <dbReference type="NCBI Taxonomy" id="348837"/>
    <lineage>
        <taxon>Eukaryota</taxon>
        <taxon>Metamonada</taxon>
        <taxon>Diplomonadida</taxon>
        <taxon>Hexamitidae</taxon>
        <taxon>Hexamitinae</taxon>
        <taxon>Spironucleus</taxon>
    </lineage>
</organism>
<evidence type="ECO:0000256" key="1">
    <source>
        <dbReference type="SAM" id="Coils"/>
    </source>
</evidence>